<gene>
    <name evidence="1" type="ORF">SAMN05192574_102903</name>
</gene>
<name>A0A1H8EZ47_9SPHI</name>
<reference evidence="2" key="1">
    <citation type="submission" date="2016-10" db="EMBL/GenBank/DDBJ databases">
        <authorList>
            <person name="Varghese N."/>
            <person name="Submissions S."/>
        </authorList>
    </citation>
    <scope>NUCLEOTIDE SEQUENCE [LARGE SCALE GENOMIC DNA]</scope>
    <source>
        <strain evidence="2">Gh-48</strain>
    </source>
</reference>
<keyword evidence="2" id="KW-1185">Reference proteome</keyword>
<evidence type="ECO:0000313" key="2">
    <source>
        <dbReference type="Proteomes" id="UP000198942"/>
    </source>
</evidence>
<evidence type="ECO:0000313" key="1">
    <source>
        <dbReference type="EMBL" id="SEN24871.1"/>
    </source>
</evidence>
<accession>A0A1H8EZ47</accession>
<dbReference type="OrthoDB" id="772686at2"/>
<dbReference type="RefSeq" id="WP_091210238.1">
    <property type="nucleotide sequence ID" value="NZ_FOCL01000002.1"/>
</dbReference>
<dbReference type="Proteomes" id="UP000198942">
    <property type="component" value="Unassembled WGS sequence"/>
</dbReference>
<dbReference type="AlphaFoldDB" id="A0A1H8EZ47"/>
<organism evidence="1 2">
    <name type="scientific">Mucilaginibacter gossypiicola</name>
    <dbReference type="NCBI Taxonomy" id="551995"/>
    <lineage>
        <taxon>Bacteria</taxon>
        <taxon>Pseudomonadati</taxon>
        <taxon>Bacteroidota</taxon>
        <taxon>Sphingobacteriia</taxon>
        <taxon>Sphingobacteriales</taxon>
        <taxon>Sphingobacteriaceae</taxon>
        <taxon>Mucilaginibacter</taxon>
    </lineage>
</organism>
<dbReference type="EMBL" id="FOCL01000002">
    <property type="protein sequence ID" value="SEN24871.1"/>
    <property type="molecule type" value="Genomic_DNA"/>
</dbReference>
<protein>
    <submittedName>
        <fullName evidence="1">Uncharacterized protein</fullName>
    </submittedName>
</protein>
<proteinExistence type="predicted"/>
<sequence length="97" mass="10915">MFKYSKAEIELLKKQVLINANLSSVSEAEIVVLANKIKNITHKELSQITLCRLYGLKESKFGPSLFALQVLATFCGSESWEEFCEATSAREKEDIRG</sequence>